<evidence type="ECO:0000313" key="12">
    <source>
        <dbReference type="Proteomes" id="UP000587991"/>
    </source>
</evidence>
<keyword evidence="8" id="KW-0902">Two-component regulatory system</keyword>
<dbReference type="Pfam" id="PF11884">
    <property type="entry name" value="DUF3404"/>
    <property type="match status" value="1"/>
</dbReference>
<gene>
    <name evidence="11" type="ORF">HF682_10455</name>
</gene>
<dbReference type="InterPro" id="IPR005467">
    <property type="entry name" value="His_kinase_dom"/>
</dbReference>
<dbReference type="InterPro" id="IPR036890">
    <property type="entry name" value="HATPase_C_sf"/>
</dbReference>
<accession>A0A847S154</accession>
<dbReference type="PANTHER" id="PTHR44936">
    <property type="entry name" value="SENSOR PROTEIN CREC"/>
    <property type="match status" value="1"/>
</dbReference>
<name>A0A847S154_9NEIS</name>
<comment type="catalytic activity">
    <reaction evidence="1">
        <text>ATP + protein L-histidine = ADP + protein N-phospho-L-histidine.</text>
        <dbReference type="EC" id="2.7.13.3"/>
    </reaction>
</comment>
<dbReference type="RefSeq" id="WP_168877236.1">
    <property type="nucleotide sequence ID" value="NZ_JABAIM010000002.1"/>
</dbReference>
<reference evidence="11 12" key="1">
    <citation type="submission" date="2020-04" db="EMBL/GenBank/DDBJ databases">
        <title>Draft genome of Leeia sp. IMCC25680.</title>
        <authorList>
            <person name="Song J."/>
            <person name="Cho J.-C."/>
        </authorList>
    </citation>
    <scope>NUCLEOTIDE SEQUENCE [LARGE SCALE GENOMIC DNA]</scope>
    <source>
        <strain evidence="11 12">IMCC25680</strain>
    </source>
</reference>
<evidence type="ECO:0000256" key="7">
    <source>
        <dbReference type="ARBA" id="ARBA00022777"/>
    </source>
</evidence>
<feature type="transmembrane region" description="Helical" evidence="9">
    <location>
        <begin position="254"/>
        <end position="278"/>
    </location>
</feature>
<keyword evidence="9" id="KW-0812">Transmembrane</keyword>
<dbReference type="Proteomes" id="UP000587991">
    <property type="component" value="Unassembled WGS sequence"/>
</dbReference>
<dbReference type="InterPro" id="IPR003661">
    <property type="entry name" value="HisK_dim/P_dom"/>
</dbReference>
<feature type="domain" description="Histidine kinase" evidence="10">
    <location>
        <begin position="292"/>
        <end position="484"/>
    </location>
</feature>
<dbReference type="InterPro" id="IPR021821">
    <property type="entry name" value="VxrA_SD"/>
</dbReference>
<evidence type="ECO:0000256" key="4">
    <source>
        <dbReference type="ARBA" id="ARBA00022475"/>
    </source>
</evidence>
<dbReference type="InterPro" id="IPR036097">
    <property type="entry name" value="HisK_dim/P_sf"/>
</dbReference>
<dbReference type="GO" id="GO:0000155">
    <property type="term" value="F:phosphorelay sensor kinase activity"/>
    <property type="evidence" value="ECO:0007669"/>
    <property type="project" value="InterPro"/>
</dbReference>
<dbReference type="SUPFAM" id="SSF47384">
    <property type="entry name" value="Homodimeric domain of signal transducing histidine kinase"/>
    <property type="match status" value="1"/>
</dbReference>
<dbReference type="Pfam" id="PF02518">
    <property type="entry name" value="HATPase_c"/>
    <property type="match status" value="1"/>
</dbReference>
<keyword evidence="5" id="KW-0597">Phosphoprotein</keyword>
<dbReference type="AlphaFoldDB" id="A0A847S154"/>
<protein>
    <recommendedName>
        <fullName evidence="3">histidine kinase</fullName>
        <ecNumber evidence="3">2.7.13.3</ecNumber>
    </recommendedName>
</protein>
<dbReference type="SMART" id="SM00388">
    <property type="entry name" value="HisKA"/>
    <property type="match status" value="1"/>
</dbReference>
<keyword evidence="12" id="KW-1185">Reference proteome</keyword>
<comment type="caution">
    <text evidence="11">The sequence shown here is derived from an EMBL/GenBank/DDBJ whole genome shotgun (WGS) entry which is preliminary data.</text>
</comment>
<dbReference type="SMART" id="SM00387">
    <property type="entry name" value="HATPase_c"/>
    <property type="match status" value="1"/>
</dbReference>
<keyword evidence="9" id="KW-0472">Membrane</keyword>
<dbReference type="CDD" id="cd00082">
    <property type="entry name" value="HisKA"/>
    <property type="match status" value="1"/>
</dbReference>
<dbReference type="InterPro" id="IPR003594">
    <property type="entry name" value="HATPase_dom"/>
</dbReference>
<evidence type="ECO:0000256" key="6">
    <source>
        <dbReference type="ARBA" id="ARBA00022679"/>
    </source>
</evidence>
<dbReference type="SUPFAM" id="SSF55874">
    <property type="entry name" value="ATPase domain of HSP90 chaperone/DNA topoisomerase II/histidine kinase"/>
    <property type="match status" value="1"/>
</dbReference>
<keyword evidence="9" id="KW-1133">Transmembrane helix</keyword>
<evidence type="ECO:0000313" key="11">
    <source>
        <dbReference type="EMBL" id="NLR75581.1"/>
    </source>
</evidence>
<keyword evidence="7" id="KW-0418">Kinase</keyword>
<keyword evidence="6" id="KW-0808">Transferase</keyword>
<dbReference type="PANTHER" id="PTHR44936:SF9">
    <property type="entry name" value="SENSOR PROTEIN CREC"/>
    <property type="match status" value="1"/>
</dbReference>
<evidence type="ECO:0000256" key="5">
    <source>
        <dbReference type="ARBA" id="ARBA00022553"/>
    </source>
</evidence>
<proteinExistence type="predicted"/>
<dbReference type="InterPro" id="IPR050980">
    <property type="entry name" value="2C_sensor_his_kinase"/>
</dbReference>
<sequence length="484" mass="54560">MQTLGQPGREVGVRVWLGLLWLCPWLLHAAAGSVDQAYQGFRQSMLQAPVLMVWRGEDLQRALPLPLLQPAQMEPQTSRYPLDALQQLYRYQQQCQGPLPDWPGLQAAVEFERARCENRALPDAWYARSGWIHPGGGSYAARTLQQAPARRAALQPYLHLRERVFPASQQGMLAQLSRLNDAQLNRLLDGEPWIQAGDRLLMAQSGGYRVYAPEVWQPLLAQQDLHWQPERDEGFCPYPVGAGCWRLSEPTPRWLWYGIILLLLLGVSLAMLLQRLWLRRRAARERQLILQVLTHELRTPIASLGLTIEGLRARFDHLPAEVHPLFARLCDDGVRLRKLAEASRDYLQSGAEAAAMQHLPSVAEWARQRLDETSVPLEVICDGAVQVSPYWLATCFDNLLRNAQQHGQGAVRVQVEADRKWVRLKIMDQGALTARALPALLRPFQSRQGMGLGLTIVEAMIRRMGGHLSLSGPPTCFSLVLPKA</sequence>
<evidence type="ECO:0000256" key="9">
    <source>
        <dbReference type="SAM" id="Phobius"/>
    </source>
</evidence>
<evidence type="ECO:0000256" key="2">
    <source>
        <dbReference type="ARBA" id="ARBA00004651"/>
    </source>
</evidence>
<evidence type="ECO:0000256" key="8">
    <source>
        <dbReference type="ARBA" id="ARBA00023012"/>
    </source>
</evidence>
<dbReference type="Gene3D" id="3.30.565.10">
    <property type="entry name" value="Histidine kinase-like ATPase, C-terminal domain"/>
    <property type="match status" value="1"/>
</dbReference>
<evidence type="ECO:0000256" key="3">
    <source>
        <dbReference type="ARBA" id="ARBA00012438"/>
    </source>
</evidence>
<comment type="subcellular location">
    <subcellularLocation>
        <location evidence="2">Cell membrane</location>
        <topology evidence="2">Multi-pass membrane protein</topology>
    </subcellularLocation>
</comment>
<evidence type="ECO:0000259" key="10">
    <source>
        <dbReference type="PROSITE" id="PS50109"/>
    </source>
</evidence>
<dbReference type="GO" id="GO:0005886">
    <property type="term" value="C:plasma membrane"/>
    <property type="evidence" value="ECO:0007669"/>
    <property type="project" value="UniProtKB-SubCell"/>
</dbReference>
<organism evidence="11 12">
    <name type="scientific">Leeia aquatica</name>
    <dbReference type="NCBI Taxonomy" id="2725557"/>
    <lineage>
        <taxon>Bacteria</taxon>
        <taxon>Pseudomonadati</taxon>
        <taxon>Pseudomonadota</taxon>
        <taxon>Betaproteobacteria</taxon>
        <taxon>Neisseriales</taxon>
        <taxon>Leeiaceae</taxon>
        <taxon>Leeia</taxon>
    </lineage>
</organism>
<dbReference type="PROSITE" id="PS50109">
    <property type="entry name" value="HIS_KIN"/>
    <property type="match status" value="1"/>
</dbReference>
<dbReference type="EMBL" id="JABAIM010000002">
    <property type="protein sequence ID" value="NLR75581.1"/>
    <property type="molecule type" value="Genomic_DNA"/>
</dbReference>
<evidence type="ECO:0000256" key="1">
    <source>
        <dbReference type="ARBA" id="ARBA00000085"/>
    </source>
</evidence>
<keyword evidence="4" id="KW-1003">Cell membrane</keyword>
<dbReference type="EC" id="2.7.13.3" evidence="3"/>